<sequence>MTKKKWIIIAVCALVLVALCVTVAMLAKMEPPDTRDWGDRELLFNVEESQVAQVAVENQNGTFTLNQSNGSYQLAERTDLPLSAGKSSSLIGWGSQVWGRRRVTDEAVDLSLYGLDDPACTVTVTLIDGSSQIFYLGDYSEQQNSVYLMVEGSDAVYLGSYPAEEFLHVDLLGLIYTDLAESFSADSYPNLGTINIKNHTTGFELNLAPKTDAEVEATAGYSYHKVTVPYEAEIDMDYFVDTIVGELDNLQANSAIAIDVTPEDYADYGLDNPSYTLYFEYHNRKYTILFGDHSDDDYYITCMREGRNIVYRISPTMVTLLDTTMSDIETELVYLRAVDSFNWMELTRGSENYRFDVKRADDALDVTIGGKAVEMADFQTLYGAFMDTTKKDYVELPEGAALYASIRFQNRASGSVDTIEYYELDERRLFVSVNGVGREYVLRKDVENIFTTAAQISQNLE</sequence>
<evidence type="ECO:0000313" key="2">
    <source>
        <dbReference type="EMBL" id="MBC8536583.1"/>
    </source>
</evidence>
<dbReference type="EMBL" id="JACRSP010000003">
    <property type="protein sequence ID" value="MBC8536583.1"/>
    <property type="molecule type" value="Genomic_DNA"/>
</dbReference>
<evidence type="ECO:0000259" key="1">
    <source>
        <dbReference type="Pfam" id="PF14238"/>
    </source>
</evidence>
<proteinExistence type="predicted"/>
<accession>A0A926HUR7</accession>
<feature type="domain" description="DUF4340" evidence="1">
    <location>
        <begin position="78"/>
        <end position="186"/>
    </location>
</feature>
<gene>
    <name evidence="2" type="ORF">H8695_07785</name>
</gene>
<name>A0A926HUR7_9FIRM</name>
<dbReference type="InterPro" id="IPR025641">
    <property type="entry name" value="DUF4340"/>
</dbReference>
<keyword evidence="3" id="KW-1185">Reference proteome</keyword>
<comment type="caution">
    <text evidence="2">The sequence shown here is derived from an EMBL/GenBank/DDBJ whole genome shotgun (WGS) entry which is preliminary data.</text>
</comment>
<reference evidence="2" key="1">
    <citation type="submission" date="2020-08" db="EMBL/GenBank/DDBJ databases">
        <title>Genome public.</title>
        <authorList>
            <person name="Liu C."/>
            <person name="Sun Q."/>
        </authorList>
    </citation>
    <scope>NUCLEOTIDE SEQUENCE</scope>
    <source>
        <strain evidence="2">BX7</strain>
    </source>
</reference>
<dbReference type="Pfam" id="PF14238">
    <property type="entry name" value="DUF4340"/>
    <property type="match status" value="2"/>
</dbReference>
<dbReference type="RefSeq" id="WP_249300424.1">
    <property type="nucleotide sequence ID" value="NZ_JACRSP010000003.1"/>
</dbReference>
<organism evidence="2 3">
    <name type="scientific">Feifania hominis</name>
    <dbReference type="NCBI Taxonomy" id="2763660"/>
    <lineage>
        <taxon>Bacteria</taxon>
        <taxon>Bacillati</taxon>
        <taxon>Bacillota</taxon>
        <taxon>Clostridia</taxon>
        <taxon>Eubacteriales</taxon>
        <taxon>Feifaniaceae</taxon>
        <taxon>Feifania</taxon>
    </lineage>
</organism>
<dbReference type="Proteomes" id="UP000620366">
    <property type="component" value="Unassembled WGS sequence"/>
</dbReference>
<feature type="domain" description="DUF4340" evidence="1">
    <location>
        <begin position="227"/>
        <end position="369"/>
    </location>
</feature>
<dbReference type="AlphaFoldDB" id="A0A926HUR7"/>
<evidence type="ECO:0000313" key="3">
    <source>
        <dbReference type="Proteomes" id="UP000620366"/>
    </source>
</evidence>
<protein>
    <submittedName>
        <fullName evidence="2">DUF4340 domain-containing protein</fullName>
    </submittedName>
</protein>